<accession>A0A4R7VVG2</accession>
<keyword evidence="1" id="KW-0812">Transmembrane</keyword>
<keyword evidence="1" id="KW-0472">Membrane</keyword>
<protein>
    <submittedName>
        <fullName evidence="2">Uncharacterized protein</fullName>
    </submittedName>
</protein>
<comment type="caution">
    <text evidence="2">The sequence shown here is derived from an EMBL/GenBank/DDBJ whole genome shotgun (WGS) entry which is preliminary data.</text>
</comment>
<proteinExistence type="predicted"/>
<feature type="transmembrane region" description="Helical" evidence="1">
    <location>
        <begin position="31"/>
        <end position="50"/>
    </location>
</feature>
<name>A0A4R7VVG2_9PSED</name>
<dbReference type="Proteomes" id="UP000295804">
    <property type="component" value="Unassembled WGS sequence"/>
</dbReference>
<organism evidence="2 3">
    <name type="scientific">Pseudomonas helmanticensis</name>
    <dbReference type="NCBI Taxonomy" id="1471381"/>
    <lineage>
        <taxon>Bacteria</taxon>
        <taxon>Pseudomonadati</taxon>
        <taxon>Pseudomonadota</taxon>
        <taxon>Gammaproteobacteria</taxon>
        <taxon>Pseudomonadales</taxon>
        <taxon>Pseudomonadaceae</taxon>
        <taxon>Pseudomonas</taxon>
    </lineage>
</organism>
<evidence type="ECO:0000313" key="3">
    <source>
        <dbReference type="Proteomes" id="UP000295804"/>
    </source>
</evidence>
<dbReference type="AlphaFoldDB" id="A0A4R7VVG2"/>
<keyword evidence="1" id="KW-1133">Transmembrane helix</keyword>
<dbReference type="EMBL" id="SOCQ01000001">
    <property type="protein sequence ID" value="TDV53419.1"/>
    <property type="molecule type" value="Genomic_DNA"/>
</dbReference>
<reference evidence="2 3" key="1">
    <citation type="submission" date="2019-03" db="EMBL/GenBank/DDBJ databases">
        <title>Genomic analyses of the natural microbiome of Caenorhabditis elegans.</title>
        <authorList>
            <person name="Samuel B."/>
        </authorList>
    </citation>
    <scope>NUCLEOTIDE SEQUENCE [LARGE SCALE GENOMIC DNA]</scope>
    <source>
        <strain evidence="2 3">BIGb0525</strain>
    </source>
</reference>
<evidence type="ECO:0000256" key="1">
    <source>
        <dbReference type="SAM" id="Phobius"/>
    </source>
</evidence>
<gene>
    <name evidence="2" type="ORF">EDF87_101505</name>
</gene>
<sequence length="51" mass="6027">MDFIDFLGNLCSAFSNYQGYEKPRRVFTRRFVAFCVFVAVFELIALNLYYA</sequence>
<evidence type="ECO:0000313" key="2">
    <source>
        <dbReference type="EMBL" id="TDV53419.1"/>
    </source>
</evidence>